<comment type="caution">
    <text evidence="1">The sequence shown here is derived from an EMBL/GenBank/DDBJ whole genome shotgun (WGS) entry which is preliminary data.</text>
</comment>
<dbReference type="PANTHER" id="PTHR35984:SF1">
    <property type="entry name" value="PERIPLASMIC SERINE PROTEASE"/>
    <property type="match status" value="1"/>
</dbReference>
<dbReference type="Proteomes" id="UP000177982">
    <property type="component" value="Unassembled WGS sequence"/>
</dbReference>
<evidence type="ECO:0000313" key="1">
    <source>
        <dbReference type="EMBL" id="OHA05810.1"/>
    </source>
</evidence>
<dbReference type="SUPFAM" id="SSF52096">
    <property type="entry name" value="ClpP/crotonase"/>
    <property type="match status" value="1"/>
</dbReference>
<dbReference type="AlphaFoldDB" id="A0A1G2L2M6"/>
<dbReference type="InterPro" id="IPR029045">
    <property type="entry name" value="ClpP/crotonase-like_dom_sf"/>
</dbReference>
<dbReference type="Pfam" id="PF01972">
    <property type="entry name" value="SDH_protease"/>
    <property type="match status" value="1"/>
</dbReference>
<dbReference type="PANTHER" id="PTHR35984">
    <property type="entry name" value="PERIPLASMIC SERINE PROTEASE"/>
    <property type="match status" value="1"/>
</dbReference>
<dbReference type="InterPro" id="IPR002825">
    <property type="entry name" value="Pept_S49_ser-pept_pro"/>
</dbReference>
<proteinExistence type="predicted"/>
<organism evidence="1 2">
    <name type="scientific">Candidatus Sungbacteria bacterium RIFCSPLOWO2_01_FULL_47_10</name>
    <dbReference type="NCBI Taxonomy" id="1802276"/>
    <lineage>
        <taxon>Bacteria</taxon>
        <taxon>Candidatus Sungiibacteriota</taxon>
    </lineage>
</organism>
<sequence>MESPQQQRKKFKTAQDWNDFIGQAQQSGQKMTGKDLFALRKACYEEIEKRRGRPLLVYATKFLEGVPQGAPNFIDLTDVDGFTDLINSVKGNGSVDVLLHSPGGRPDATERLVGLLRGKFNEVNFLIPHSAYSAATMFALSGNNIVLHPSATLGPIDPQINGIPARSIKRGFEKIKERIAKEGPETLPAYIPLIEKYSLDLLELCEDSEKLSRELVSTWLKKYMFKGDKKAVGKVRKAVNYFSDYDKHLLHSRPLPLEKLSEFGLKIELADDELQDLLWEAYILLNGFFNVSFGGSFFVKLYESTHGVSWGKQIQQIFIGHQPQQKLKLPQ</sequence>
<evidence type="ECO:0000313" key="2">
    <source>
        <dbReference type="Proteomes" id="UP000177982"/>
    </source>
</evidence>
<dbReference type="GO" id="GO:0016020">
    <property type="term" value="C:membrane"/>
    <property type="evidence" value="ECO:0007669"/>
    <property type="project" value="InterPro"/>
</dbReference>
<gene>
    <name evidence="1" type="ORF">A2934_04420</name>
</gene>
<dbReference type="EMBL" id="MHQO01000043">
    <property type="protein sequence ID" value="OHA05810.1"/>
    <property type="molecule type" value="Genomic_DNA"/>
</dbReference>
<evidence type="ECO:0008006" key="3">
    <source>
        <dbReference type="Google" id="ProtNLM"/>
    </source>
</evidence>
<name>A0A1G2L2M6_9BACT</name>
<dbReference type="Gene3D" id="3.90.226.10">
    <property type="entry name" value="2-enoyl-CoA Hydratase, Chain A, domain 1"/>
    <property type="match status" value="1"/>
</dbReference>
<reference evidence="1 2" key="1">
    <citation type="journal article" date="2016" name="Nat. Commun.">
        <title>Thousands of microbial genomes shed light on interconnected biogeochemical processes in an aquifer system.</title>
        <authorList>
            <person name="Anantharaman K."/>
            <person name="Brown C.T."/>
            <person name="Hug L.A."/>
            <person name="Sharon I."/>
            <person name="Castelle C.J."/>
            <person name="Probst A.J."/>
            <person name="Thomas B.C."/>
            <person name="Singh A."/>
            <person name="Wilkins M.J."/>
            <person name="Karaoz U."/>
            <person name="Brodie E.L."/>
            <person name="Williams K.H."/>
            <person name="Hubbard S.S."/>
            <person name="Banfield J.F."/>
        </authorList>
    </citation>
    <scope>NUCLEOTIDE SEQUENCE [LARGE SCALE GENOMIC DNA]</scope>
</reference>
<protein>
    <recommendedName>
        <fullName evidence="3">Serine protease</fullName>
    </recommendedName>
</protein>
<accession>A0A1G2L2M6</accession>